<gene>
    <name evidence="5" type="ORF">MJ1_0288</name>
</gene>
<dbReference type="RefSeq" id="WP_258393487.1">
    <property type="nucleotide sequence ID" value="NZ_AP019769.1"/>
</dbReference>
<evidence type="ECO:0000256" key="3">
    <source>
        <dbReference type="ARBA" id="ARBA00023274"/>
    </source>
</evidence>
<dbReference type="SUPFAM" id="SSF54189">
    <property type="entry name" value="Ribosomal proteins S24e, L23 and L15e"/>
    <property type="match status" value="1"/>
</dbReference>
<dbReference type="AlphaFoldDB" id="A0A915SSK0"/>
<dbReference type="KEGG" id="naer:MJ1_0288"/>
<dbReference type="NCBIfam" id="NF003269">
    <property type="entry name" value="PRK04243.1"/>
    <property type="match status" value="1"/>
</dbReference>
<dbReference type="PANTHER" id="PTHR11847:SF4">
    <property type="entry name" value="LARGE RIBOSOMAL SUBUNIT PROTEIN EL15"/>
    <property type="match status" value="1"/>
</dbReference>
<dbReference type="Gene3D" id="3.40.1120.10">
    <property type="entry name" value="Ribosomal protein l15e"/>
    <property type="match status" value="1"/>
</dbReference>
<dbReference type="InterPro" id="IPR000439">
    <property type="entry name" value="Ribosomal_eL15"/>
</dbReference>
<accession>A0A915SSK0</accession>
<dbReference type="PANTHER" id="PTHR11847">
    <property type="entry name" value="RIBOSOMAL PROTEIN L15"/>
    <property type="match status" value="1"/>
</dbReference>
<dbReference type="GO" id="GO:0003723">
    <property type="term" value="F:RNA binding"/>
    <property type="evidence" value="ECO:0007669"/>
    <property type="project" value="TreeGrafter"/>
</dbReference>
<dbReference type="GeneID" id="74568239"/>
<dbReference type="Proteomes" id="UP001055553">
    <property type="component" value="Chromosome"/>
</dbReference>
<dbReference type="InterPro" id="IPR012678">
    <property type="entry name" value="Ribosomal_uL23/eL15/eS24_sf"/>
</dbReference>
<dbReference type="Pfam" id="PF00827">
    <property type="entry name" value="Ribosomal_L15e"/>
    <property type="match status" value="1"/>
</dbReference>
<evidence type="ECO:0000256" key="1">
    <source>
        <dbReference type="ARBA" id="ARBA00006857"/>
    </source>
</evidence>
<evidence type="ECO:0000256" key="2">
    <source>
        <dbReference type="ARBA" id="ARBA00022980"/>
    </source>
</evidence>
<dbReference type="GO" id="GO:0022625">
    <property type="term" value="C:cytosolic large ribosomal subunit"/>
    <property type="evidence" value="ECO:0007669"/>
    <property type="project" value="TreeGrafter"/>
</dbReference>
<evidence type="ECO:0000313" key="6">
    <source>
        <dbReference type="Proteomes" id="UP001055553"/>
    </source>
</evidence>
<keyword evidence="3" id="KW-0687">Ribonucleoprotein</keyword>
<dbReference type="EMBL" id="AP019769">
    <property type="protein sequence ID" value="BBL45456.1"/>
    <property type="molecule type" value="Genomic_DNA"/>
</dbReference>
<protein>
    <recommendedName>
        <fullName evidence="4">50S ribosomal protein L15e</fullName>
    </recommendedName>
</protein>
<reference evidence="6" key="1">
    <citation type="journal article" date="2022" name="Int. J. Syst. Evol. Microbiol.">
        <title>Nanobdella aerobiophila gen. nov., sp. nov., a thermoacidophilic, obligate ectosymbiotic archaeon, and proposal of Nanobdellaceae fam. nov., Nanobdellales ord. nov. and Nanobdellia class. nov.</title>
        <authorList>
            <person name="Kato S."/>
            <person name="Ogasawara A."/>
            <person name="Itoh T."/>
            <person name="Sakai H.D."/>
            <person name="Shimizu M."/>
            <person name="Yuki M."/>
            <person name="Kaneko M."/>
            <person name="Takashina T."/>
            <person name="Ohkuma M."/>
        </authorList>
    </citation>
    <scope>NUCLEOTIDE SEQUENCE [LARGE SCALE GENOMIC DNA]</scope>
    <source>
        <strain evidence="6">MJ1</strain>
    </source>
</reference>
<keyword evidence="2 5" id="KW-0689">Ribosomal protein</keyword>
<sequence>MTSIYKYIRKFWRDDNELTKRIWINRLVEFRRQPEIHRIYRPTRLDKARRLGWKPLNGIVLLRIRVKKGLRKRKDMPRHVKTVNYYYYRPLDISLRSIAEQRAQRKYSNLEVINSYYVAEDGKYKWYEIIMADPNNPNIYNREEYSWLLYRKNRKRALRGLTPSFKKARKL</sequence>
<dbReference type="SMART" id="SM01384">
    <property type="entry name" value="Ribosomal_L15e"/>
    <property type="match status" value="1"/>
</dbReference>
<dbReference type="GO" id="GO:0002181">
    <property type="term" value="P:cytoplasmic translation"/>
    <property type="evidence" value="ECO:0007669"/>
    <property type="project" value="TreeGrafter"/>
</dbReference>
<dbReference type="InterPro" id="IPR024794">
    <property type="entry name" value="Rbsml_eL15_core_dom_sf"/>
</dbReference>
<comment type="similarity">
    <text evidence="1">Belongs to the eukaryotic ribosomal protein eL15 family.</text>
</comment>
<dbReference type="GO" id="GO:0003735">
    <property type="term" value="F:structural constituent of ribosome"/>
    <property type="evidence" value="ECO:0007669"/>
    <property type="project" value="InterPro"/>
</dbReference>
<evidence type="ECO:0000256" key="4">
    <source>
        <dbReference type="ARBA" id="ARBA00035535"/>
    </source>
</evidence>
<proteinExistence type="inferred from homology"/>
<evidence type="ECO:0000313" key="5">
    <source>
        <dbReference type="EMBL" id="BBL45456.1"/>
    </source>
</evidence>
<keyword evidence="6" id="KW-1185">Reference proteome</keyword>
<organism evidence="5 6">
    <name type="scientific">Nanobdella aerobiophila</name>
    <dbReference type="NCBI Taxonomy" id="2586965"/>
    <lineage>
        <taxon>Archaea</taxon>
        <taxon>Nanobdellota</taxon>
        <taxon>Nanobdellia</taxon>
        <taxon>Nanobdellales</taxon>
        <taxon>Nanobdellaceae</taxon>
        <taxon>Nanobdella</taxon>
    </lineage>
</organism>
<name>A0A915SSK0_9ARCH</name>